<feature type="transmembrane region" description="Helical" evidence="7">
    <location>
        <begin position="159"/>
        <end position="178"/>
    </location>
</feature>
<dbReference type="InterPro" id="IPR036640">
    <property type="entry name" value="ABC1_TM_sf"/>
</dbReference>
<evidence type="ECO:0000256" key="1">
    <source>
        <dbReference type="ARBA" id="ARBA00004651"/>
    </source>
</evidence>
<evidence type="ECO:0000256" key="2">
    <source>
        <dbReference type="ARBA" id="ARBA00022692"/>
    </source>
</evidence>
<evidence type="ECO:0000256" key="7">
    <source>
        <dbReference type="SAM" id="Phobius"/>
    </source>
</evidence>
<name>A0ABV7EWP2_9GAMM</name>
<feature type="domain" description="ABC transmembrane type-1" evidence="9">
    <location>
        <begin position="40"/>
        <end position="327"/>
    </location>
</feature>
<evidence type="ECO:0000259" key="9">
    <source>
        <dbReference type="PROSITE" id="PS50929"/>
    </source>
</evidence>
<dbReference type="InterPro" id="IPR011527">
    <property type="entry name" value="ABC1_TM_dom"/>
</dbReference>
<dbReference type="Gene3D" id="3.40.50.300">
    <property type="entry name" value="P-loop containing nucleotide triphosphate hydrolases"/>
    <property type="match status" value="1"/>
</dbReference>
<dbReference type="InterPro" id="IPR039421">
    <property type="entry name" value="Type_1_exporter"/>
</dbReference>
<dbReference type="InterPro" id="IPR027417">
    <property type="entry name" value="P-loop_NTPase"/>
</dbReference>
<sequence>MFSFFERLVAPFPDDDRTPPQDGLLRFIVFYARPVWPLLVAMAVLTAAISVIEVSLFAFLGHIVDWFANSPRDTFLSDNALALSGMAVVVLIVLPLLVFIEGLVTFQALSGNFPMRFRWQVHRWLLGQSLTFFQDEFAGRIATKLMQTALAVRETVMKFLDVMLYVAVYFTGIVVLVAGADWRLALPFLAWLAGYVALLRYFVPRLGRVAERQADARAEMTGRVVDAYTNIATVKLFAHTRREGDYARTSMQTFLATVYAQMRQVNGFYASLYLLNSLLLIAVAGLGIMLWQSALISAGAIAAAIGLVLRINGMAQWIMWEVSQLFENIGTLRDGMATFARTQAIADADNASTLDVHHGALLFDRIRFHYGRGAGVIEDFSLSIAPGEKIGLIGRSGAGKSTLLSLLLRFHELEGGRILIDDQDIAGITQQSLRASIGMVTQDTALLHRSVGDNIRYGRPDASDADLQAAIEAAHAGDFIDSLVDVHGNRGLEAQVGERGVKLSGGQRQRIALARVMLKNAPILLLDEATSALDSEVEAAITENLHRLMAGKTVIAVAHRLSTIAALDRLIVIDEGAIVESGTHAQLLAHDGLYARLWAMQSGGFIGEAPLHACHAG</sequence>
<organism evidence="10 11">
    <name type="scientific">Salinisphaera aquimarina</name>
    <dbReference type="NCBI Taxonomy" id="2094031"/>
    <lineage>
        <taxon>Bacteria</taxon>
        <taxon>Pseudomonadati</taxon>
        <taxon>Pseudomonadota</taxon>
        <taxon>Gammaproteobacteria</taxon>
        <taxon>Salinisphaerales</taxon>
        <taxon>Salinisphaeraceae</taxon>
        <taxon>Salinisphaera</taxon>
    </lineage>
</organism>
<dbReference type="Proteomes" id="UP001595462">
    <property type="component" value="Unassembled WGS sequence"/>
</dbReference>
<dbReference type="PROSITE" id="PS50929">
    <property type="entry name" value="ABC_TM1F"/>
    <property type="match status" value="1"/>
</dbReference>
<dbReference type="SMART" id="SM00382">
    <property type="entry name" value="AAA"/>
    <property type="match status" value="1"/>
</dbReference>
<evidence type="ECO:0000256" key="5">
    <source>
        <dbReference type="ARBA" id="ARBA00022989"/>
    </source>
</evidence>
<feature type="domain" description="ABC transporter" evidence="8">
    <location>
        <begin position="361"/>
        <end position="600"/>
    </location>
</feature>
<evidence type="ECO:0000256" key="3">
    <source>
        <dbReference type="ARBA" id="ARBA00022741"/>
    </source>
</evidence>
<feature type="transmembrane region" description="Helical" evidence="7">
    <location>
        <begin position="80"/>
        <end position="109"/>
    </location>
</feature>
<dbReference type="SUPFAM" id="SSF52540">
    <property type="entry name" value="P-loop containing nucleoside triphosphate hydrolases"/>
    <property type="match status" value="1"/>
</dbReference>
<dbReference type="PROSITE" id="PS00211">
    <property type="entry name" value="ABC_TRANSPORTER_1"/>
    <property type="match status" value="1"/>
</dbReference>
<keyword evidence="6 7" id="KW-0472">Membrane</keyword>
<dbReference type="Pfam" id="PF00664">
    <property type="entry name" value="ABC_membrane"/>
    <property type="match status" value="1"/>
</dbReference>
<dbReference type="EMBL" id="JBHRSS010000010">
    <property type="protein sequence ID" value="MFC3106180.1"/>
    <property type="molecule type" value="Genomic_DNA"/>
</dbReference>
<keyword evidence="3" id="KW-0547">Nucleotide-binding</keyword>
<evidence type="ECO:0000313" key="11">
    <source>
        <dbReference type="Proteomes" id="UP001595462"/>
    </source>
</evidence>
<keyword evidence="2 7" id="KW-0812">Transmembrane</keyword>
<dbReference type="InterPro" id="IPR003439">
    <property type="entry name" value="ABC_transporter-like_ATP-bd"/>
</dbReference>
<feature type="transmembrane region" description="Helical" evidence="7">
    <location>
        <begin position="294"/>
        <end position="311"/>
    </location>
</feature>
<comment type="subcellular location">
    <subcellularLocation>
        <location evidence="1">Cell membrane</location>
        <topology evidence="1">Multi-pass membrane protein</topology>
    </subcellularLocation>
</comment>
<evidence type="ECO:0000256" key="6">
    <source>
        <dbReference type="ARBA" id="ARBA00023136"/>
    </source>
</evidence>
<dbReference type="SUPFAM" id="SSF90123">
    <property type="entry name" value="ABC transporter transmembrane region"/>
    <property type="match status" value="1"/>
</dbReference>
<dbReference type="InterPro" id="IPR003593">
    <property type="entry name" value="AAA+_ATPase"/>
</dbReference>
<feature type="transmembrane region" description="Helical" evidence="7">
    <location>
        <begin position="184"/>
        <end position="203"/>
    </location>
</feature>
<dbReference type="Pfam" id="PF00005">
    <property type="entry name" value="ABC_tran"/>
    <property type="match status" value="1"/>
</dbReference>
<dbReference type="Gene3D" id="1.20.1560.10">
    <property type="entry name" value="ABC transporter type 1, transmembrane domain"/>
    <property type="match status" value="1"/>
</dbReference>
<feature type="transmembrane region" description="Helical" evidence="7">
    <location>
        <begin position="268"/>
        <end position="288"/>
    </location>
</feature>
<evidence type="ECO:0000313" key="10">
    <source>
        <dbReference type="EMBL" id="MFC3106180.1"/>
    </source>
</evidence>
<dbReference type="GO" id="GO:0005524">
    <property type="term" value="F:ATP binding"/>
    <property type="evidence" value="ECO:0007669"/>
    <property type="project" value="UniProtKB-KW"/>
</dbReference>
<feature type="transmembrane region" description="Helical" evidence="7">
    <location>
        <begin position="35"/>
        <end position="60"/>
    </location>
</feature>
<evidence type="ECO:0000259" key="8">
    <source>
        <dbReference type="PROSITE" id="PS50893"/>
    </source>
</evidence>
<keyword evidence="5 7" id="KW-1133">Transmembrane helix</keyword>
<dbReference type="PANTHER" id="PTHR43394">
    <property type="entry name" value="ATP-DEPENDENT PERMEASE MDL1, MITOCHONDRIAL"/>
    <property type="match status" value="1"/>
</dbReference>
<reference evidence="11" key="1">
    <citation type="journal article" date="2019" name="Int. J. Syst. Evol. Microbiol.">
        <title>The Global Catalogue of Microorganisms (GCM) 10K type strain sequencing project: providing services to taxonomists for standard genome sequencing and annotation.</title>
        <authorList>
            <consortium name="The Broad Institute Genomics Platform"/>
            <consortium name="The Broad Institute Genome Sequencing Center for Infectious Disease"/>
            <person name="Wu L."/>
            <person name="Ma J."/>
        </authorList>
    </citation>
    <scope>NUCLEOTIDE SEQUENCE [LARGE SCALE GENOMIC DNA]</scope>
    <source>
        <strain evidence="11">KCTC 52640</strain>
    </source>
</reference>
<dbReference type="RefSeq" id="WP_380691787.1">
    <property type="nucleotide sequence ID" value="NZ_JBHRSS010000010.1"/>
</dbReference>
<dbReference type="PROSITE" id="PS50893">
    <property type="entry name" value="ABC_TRANSPORTER_2"/>
    <property type="match status" value="1"/>
</dbReference>
<keyword evidence="4 10" id="KW-0067">ATP-binding</keyword>
<accession>A0ABV7EWP2</accession>
<dbReference type="InterPro" id="IPR017871">
    <property type="entry name" value="ABC_transporter-like_CS"/>
</dbReference>
<dbReference type="PANTHER" id="PTHR43394:SF1">
    <property type="entry name" value="ATP-BINDING CASSETTE SUB-FAMILY B MEMBER 10, MITOCHONDRIAL"/>
    <property type="match status" value="1"/>
</dbReference>
<keyword evidence="11" id="KW-1185">Reference proteome</keyword>
<proteinExistence type="predicted"/>
<evidence type="ECO:0000256" key="4">
    <source>
        <dbReference type="ARBA" id="ARBA00022840"/>
    </source>
</evidence>
<protein>
    <submittedName>
        <fullName evidence="10">ABC transporter ATP-binding protein</fullName>
    </submittedName>
</protein>
<gene>
    <name evidence="10" type="ORF">ACFOSU_20090</name>
</gene>
<comment type="caution">
    <text evidence="10">The sequence shown here is derived from an EMBL/GenBank/DDBJ whole genome shotgun (WGS) entry which is preliminary data.</text>
</comment>